<evidence type="ECO:0000256" key="8">
    <source>
        <dbReference type="ARBA" id="ARBA00023163"/>
    </source>
</evidence>
<evidence type="ECO:0000256" key="5">
    <source>
        <dbReference type="ARBA" id="ARBA00023015"/>
    </source>
</evidence>
<dbReference type="PROSITE" id="PS00675">
    <property type="entry name" value="SIGMA54_INTERACT_1"/>
    <property type="match status" value="1"/>
</dbReference>
<feature type="domain" description="Response regulatory" evidence="11">
    <location>
        <begin position="11"/>
        <end position="125"/>
    </location>
</feature>
<organism evidence="12 13">
    <name type="scientific">Thalassobaculum fulvum</name>
    <dbReference type="NCBI Taxonomy" id="1633335"/>
    <lineage>
        <taxon>Bacteria</taxon>
        <taxon>Pseudomonadati</taxon>
        <taxon>Pseudomonadota</taxon>
        <taxon>Alphaproteobacteria</taxon>
        <taxon>Rhodospirillales</taxon>
        <taxon>Thalassobaculaceae</taxon>
        <taxon>Thalassobaculum</taxon>
    </lineage>
</organism>
<dbReference type="SUPFAM" id="SSF52540">
    <property type="entry name" value="P-loop containing nucleoside triphosphate hydrolases"/>
    <property type="match status" value="1"/>
</dbReference>
<reference evidence="12" key="1">
    <citation type="journal article" date="2014" name="Int. J. Syst. Evol. Microbiol.">
        <title>Complete genome sequence of Corynebacterium casei LMG S-19264T (=DSM 44701T), isolated from a smear-ripened cheese.</title>
        <authorList>
            <consortium name="US DOE Joint Genome Institute (JGI-PGF)"/>
            <person name="Walter F."/>
            <person name="Albersmeier A."/>
            <person name="Kalinowski J."/>
            <person name="Ruckert C."/>
        </authorList>
    </citation>
    <scope>NUCLEOTIDE SEQUENCE</scope>
    <source>
        <strain evidence="12">KCTC 42651</strain>
    </source>
</reference>
<dbReference type="PANTHER" id="PTHR32071:SF57">
    <property type="entry name" value="C4-DICARBOXYLATE TRANSPORT TRANSCRIPTIONAL REGULATORY PROTEIN DCTD"/>
    <property type="match status" value="1"/>
</dbReference>
<dbReference type="InterPro" id="IPR011006">
    <property type="entry name" value="CheY-like_superfamily"/>
</dbReference>
<dbReference type="Gene3D" id="1.10.10.60">
    <property type="entry name" value="Homeodomain-like"/>
    <property type="match status" value="1"/>
</dbReference>
<dbReference type="PROSITE" id="PS00676">
    <property type="entry name" value="SIGMA54_INTERACT_2"/>
    <property type="match status" value="1"/>
</dbReference>
<dbReference type="SMART" id="SM00448">
    <property type="entry name" value="REC"/>
    <property type="match status" value="1"/>
</dbReference>
<dbReference type="InterPro" id="IPR025944">
    <property type="entry name" value="Sigma_54_int_dom_CS"/>
</dbReference>
<dbReference type="GO" id="GO:0006355">
    <property type="term" value="P:regulation of DNA-templated transcription"/>
    <property type="evidence" value="ECO:0007669"/>
    <property type="project" value="InterPro"/>
</dbReference>
<evidence type="ECO:0000256" key="4">
    <source>
        <dbReference type="ARBA" id="ARBA00023012"/>
    </source>
</evidence>
<dbReference type="PROSITE" id="PS50045">
    <property type="entry name" value="SIGMA54_INTERACT_4"/>
    <property type="match status" value="1"/>
</dbReference>
<comment type="caution">
    <text evidence="12">The sequence shown here is derived from an EMBL/GenBank/DDBJ whole genome shotgun (WGS) entry which is preliminary data.</text>
</comment>
<dbReference type="InterPro" id="IPR027417">
    <property type="entry name" value="P-loop_NTPase"/>
</dbReference>
<dbReference type="Pfam" id="PF02954">
    <property type="entry name" value="HTH_8"/>
    <property type="match status" value="1"/>
</dbReference>
<dbReference type="Proteomes" id="UP000630353">
    <property type="component" value="Unassembled WGS sequence"/>
</dbReference>
<dbReference type="SMART" id="SM00382">
    <property type="entry name" value="AAA"/>
    <property type="match status" value="1"/>
</dbReference>
<dbReference type="GO" id="GO:0005524">
    <property type="term" value="F:ATP binding"/>
    <property type="evidence" value="ECO:0007669"/>
    <property type="project" value="UniProtKB-KW"/>
</dbReference>
<dbReference type="InterPro" id="IPR009057">
    <property type="entry name" value="Homeodomain-like_sf"/>
</dbReference>
<dbReference type="FunFam" id="3.40.50.300:FF:000006">
    <property type="entry name" value="DNA-binding transcriptional regulator NtrC"/>
    <property type="match status" value="1"/>
</dbReference>
<dbReference type="GO" id="GO:0043565">
    <property type="term" value="F:sequence-specific DNA binding"/>
    <property type="evidence" value="ECO:0007669"/>
    <property type="project" value="InterPro"/>
</dbReference>
<keyword evidence="8" id="KW-0804">Transcription</keyword>
<dbReference type="CDD" id="cd00009">
    <property type="entry name" value="AAA"/>
    <property type="match status" value="1"/>
</dbReference>
<keyword evidence="5" id="KW-0805">Transcription regulation</keyword>
<dbReference type="Pfam" id="PF00158">
    <property type="entry name" value="Sigma54_activat"/>
    <property type="match status" value="1"/>
</dbReference>
<dbReference type="InterPro" id="IPR003593">
    <property type="entry name" value="AAA+_ATPase"/>
</dbReference>
<evidence type="ECO:0000256" key="9">
    <source>
        <dbReference type="PROSITE-ProRule" id="PRU00169"/>
    </source>
</evidence>
<reference evidence="12" key="2">
    <citation type="submission" date="2020-09" db="EMBL/GenBank/DDBJ databases">
        <authorList>
            <person name="Sun Q."/>
            <person name="Kim S."/>
        </authorList>
    </citation>
    <scope>NUCLEOTIDE SEQUENCE</scope>
    <source>
        <strain evidence="12">KCTC 42651</strain>
    </source>
</reference>
<evidence type="ECO:0000259" key="11">
    <source>
        <dbReference type="PROSITE" id="PS50110"/>
    </source>
</evidence>
<evidence type="ECO:0000256" key="1">
    <source>
        <dbReference type="ARBA" id="ARBA00022553"/>
    </source>
</evidence>
<evidence type="ECO:0000256" key="2">
    <source>
        <dbReference type="ARBA" id="ARBA00022741"/>
    </source>
</evidence>
<feature type="modified residue" description="4-aspartylphosphate" evidence="9">
    <location>
        <position position="60"/>
    </location>
</feature>
<evidence type="ECO:0000313" key="13">
    <source>
        <dbReference type="Proteomes" id="UP000630353"/>
    </source>
</evidence>
<dbReference type="Gene3D" id="1.10.8.60">
    <property type="match status" value="1"/>
</dbReference>
<keyword evidence="3" id="KW-0067">ATP-binding</keyword>
<name>A0A919CQP3_9PROT</name>
<sequence length="456" mass="49820">MTETDTIEPGTVFLIDDDPDVLRSCAQSLELAGLTVETFGRAEPVLERLGPDTDGVVVSDIRMPGTDGVDLLRRAVAVDRDLPVVLITGHGDVPLAVEAMRVGAYDFLEKPFDPERLVGTVVRALEKRRLVLELRGLQRGGAAADPAAAIIGASARIEALRRLIRSIGPRRVDVLITGETGAGKELVARTLHQCSDRAAGPFVAINCGALPESLIESELFGHEAGAFTGAQRRRIGRFEFANGGTVFLDEIESMPLELQVRLLRVLQERTIERVGSNVPVPVDLRVMAATKDDLRDKAERGAFREDLYYRLAVAPIAIPALRERADDIPVLFEHFRHRYATRHAVDVGPLDPGLLTRLRAHRWPGNVRELQHAAERAVLGLDPLMDEGTGADEPAGHEGLAAQVDRFEKAVIEATLSETGGSVTDAHGRLGIGRKTLYEKMQRLGIDPARFRRREG</sequence>
<feature type="domain" description="Sigma-54 factor interaction" evidence="10">
    <location>
        <begin position="150"/>
        <end position="379"/>
    </location>
</feature>
<dbReference type="Pfam" id="PF00072">
    <property type="entry name" value="Response_reg"/>
    <property type="match status" value="1"/>
</dbReference>
<dbReference type="RefSeq" id="WP_189992051.1">
    <property type="nucleotide sequence ID" value="NZ_BMZS01000008.1"/>
</dbReference>
<dbReference type="CDD" id="cd17549">
    <property type="entry name" value="REC_DctD-like"/>
    <property type="match status" value="1"/>
</dbReference>
<dbReference type="EMBL" id="BMZS01000008">
    <property type="protein sequence ID" value="GHD55936.1"/>
    <property type="molecule type" value="Genomic_DNA"/>
</dbReference>
<dbReference type="SUPFAM" id="SSF52172">
    <property type="entry name" value="CheY-like"/>
    <property type="match status" value="1"/>
</dbReference>
<accession>A0A919CQP3</accession>
<evidence type="ECO:0000256" key="6">
    <source>
        <dbReference type="ARBA" id="ARBA00023125"/>
    </source>
</evidence>
<dbReference type="PROSITE" id="PS50110">
    <property type="entry name" value="RESPONSE_REGULATORY"/>
    <property type="match status" value="1"/>
</dbReference>
<dbReference type="InterPro" id="IPR001789">
    <property type="entry name" value="Sig_transdc_resp-reg_receiver"/>
</dbReference>
<keyword evidence="2" id="KW-0547">Nucleotide-binding</keyword>
<dbReference type="InterPro" id="IPR002197">
    <property type="entry name" value="HTH_Fis"/>
</dbReference>
<dbReference type="PANTHER" id="PTHR32071">
    <property type="entry name" value="TRANSCRIPTIONAL REGULATORY PROTEIN"/>
    <property type="match status" value="1"/>
</dbReference>
<keyword evidence="1 9" id="KW-0597">Phosphoprotein</keyword>
<dbReference type="InterPro" id="IPR025662">
    <property type="entry name" value="Sigma_54_int_dom_ATP-bd_1"/>
</dbReference>
<evidence type="ECO:0000259" key="10">
    <source>
        <dbReference type="PROSITE" id="PS50045"/>
    </source>
</evidence>
<dbReference type="PROSITE" id="PS00688">
    <property type="entry name" value="SIGMA54_INTERACT_3"/>
    <property type="match status" value="1"/>
</dbReference>
<evidence type="ECO:0000313" key="12">
    <source>
        <dbReference type="EMBL" id="GHD55936.1"/>
    </source>
</evidence>
<dbReference type="FunFam" id="3.40.50.2300:FF:000018">
    <property type="entry name" value="DNA-binding transcriptional regulator NtrC"/>
    <property type="match status" value="1"/>
</dbReference>
<evidence type="ECO:0000256" key="7">
    <source>
        <dbReference type="ARBA" id="ARBA00023159"/>
    </source>
</evidence>
<keyword evidence="13" id="KW-1185">Reference proteome</keyword>
<dbReference type="GO" id="GO:0000160">
    <property type="term" value="P:phosphorelay signal transduction system"/>
    <property type="evidence" value="ECO:0007669"/>
    <property type="project" value="UniProtKB-KW"/>
</dbReference>
<dbReference type="InterPro" id="IPR025943">
    <property type="entry name" value="Sigma_54_int_dom_ATP-bd_2"/>
</dbReference>
<evidence type="ECO:0000256" key="3">
    <source>
        <dbReference type="ARBA" id="ARBA00022840"/>
    </source>
</evidence>
<dbReference type="InterPro" id="IPR002078">
    <property type="entry name" value="Sigma_54_int"/>
</dbReference>
<keyword evidence="7" id="KW-0010">Activator</keyword>
<dbReference type="InterPro" id="IPR058031">
    <property type="entry name" value="AAA_lid_NorR"/>
</dbReference>
<dbReference type="SUPFAM" id="SSF46689">
    <property type="entry name" value="Homeodomain-like"/>
    <property type="match status" value="1"/>
</dbReference>
<keyword evidence="6" id="KW-0238">DNA-binding</keyword>
<dbReference type="Gene3D" id="3.40.50.300">
    <property type="entry name" value="P-loop containing nucleotide triphosphate hydrolases"/>
    <property type="match status" value="1"/>
</dbReference>
<dbReference type="Pfam" id="PF25601">
    <property type="entry name" value="AAA_lid_14"/>
    <property type="match status" value="1"/>
</dbReference>
<proteinExistence type="predicted"/>
<dbReference type="AlphaFoldDB" id="A0A919CQP3"/>
<keyword evidence="4" id="KW-0902">Two-component regulatory system</keyword>
<dbReference type="Gene3D" id="3.40.50.2300">
    <property type="match status" value="1"/>
</dbReference>
<gene>
    <name evidence="12" type="primary">dctD</name>
    <name evidence="12" type="ORF">GCM10017083_35420</name>
</gene>
<protein>
    <submittedName>
        <fullName evidence="12">C4-dicarboxylate transport transcriptional regulatory protein DctD</fullName>
    </submittedName>
</protein>